<dbReference type="EMBL" id="FOYM01000004">
    <property type="protein sequence ID" value="SFQ99745.1"/>
    <property type="molecule type" value="Genomic_DNA"/>
</dbReference>
<keyword evidence="13" id="KW-0175">Coiled coil</keyword>
<dbReference type="PROSITE" id="PS01071">
    <property type="entry name" value="GRPE"/>
    <property type="match status" value="1"/>
</dbReference>
<dbReference type="STRING" id="39060.SAMN05660706_104165"/>
<feature type="region of interest" description="Disordered" evidence="14">
    <location>
        <begin position="1"/>
        <end position="76"/>
    </location>
</feature>
<dbReference type="Gene3D" id="2.30.22.10">
    <property type="entry name" value="Head domain of nucleotide exchange factor GrpE"/>
    <property type="match status" value="1"/>
</dbReference>
<dbReference type="InterPro" id="IPR013805">
    <property type="entry name" value="GrpE_CC"/>
</dbReference>
<comment type="similarity">
    <text evidence="2 10 12">Belongs to the GrpE family.</text>
</comment>
<evidence type="ECO:0000256" key="14">
    <source>
        <dbReference type="SAM" id="MobiDB-lite"/>
    </source>
</evidence>
<dbReference type="GO" id="GO:0005737">
    <property type="term" value="C:cytoplasm"/>
    <property type="evidence" value="ECO:0007669"/>
    <property type="project" value="UniProtKB-SubCell"/>
</dbReference>
<dbReference type="PANTHER" id="PTHR21237">
    <property type="entry name" value="GRPE PROTEIN"/>
    <property type="match status" value="1"/>
</dbReference>
<reference evidence="16" key="1">
    <citation type="submission" date="2016-10" db="EMBL/GenBank/DDBJ databases">
        <authorList>
            <person name="Varghese N."/>
            <person name="Submissions S."/>
        </authorList>
    </citation>
    <scope>NUCLEOTIDE SEQUENCE [LARGE SCALE GENOMIC DNA]</scope>
    <source>
        <strain evidence="16">DSM 3669</strain>
    </source>
</reference>
<evidence type="ECO:0000256" key="9">
    <source>
        <dbReference type="ARBA" id="ARBA00076414"/>
    </source>
</evidence>
<dbReference type="InterPro" id="IPR000740">
    <property type="entry name" value="GrpE"/>
</dbReference>
<evidence type="ECO:0000256" key="6">
    <source>
        <dbReference type="ARBA" id="ARBA00023186"/>
    </source>
</evidence>
<evidence type="ECO:0000256" key="8">
    <source>
        <dbReference type="ARBA" id="ARBA00072274"/>
    </source>
</evidence>
<comment type="subunit">
    <text evidence="3 10">Homodimer.</text>
</comment>
<accession>A0A1I6D2R3</accession>
<dbReference type="GO" id="GO:0051082">
    <property type="term" value="F:unfolded protein binding"/>
    <property type="evidence" value="ECO:0007669"/>
    <property type="project" value="TreeGrafter"/>
</dbReference>
<evidence type="ECO:0000256" key="11">
    <source>
        <dbReference type="RuleBase" id="RU000639"/>
    </source>
</evidence>
<dbReference type="AlphaFoldDB" id="A0A1I6D2R3"/>
<dbReference type="Pfam" id="PF01025">
    <property type="entry name" value="GrpE"/>
    <property type="match status" value="1"/>
</dbReference>
<dbReference type="PRINTS" id="PR00773">
    <property type="entry name" value="GRPEPROTEIN"/>
</dbReference>
<dbReference type="FunFam" id="2.30.22.10:FF:000001">
    <property type="entry name" value="Protein GrpE"/>
    <property type="match status" value="1"/>
</dbReference>
<gene>
    <name evidence="10" type="primary">grpE</name>
    <name evidence="15" type="ORF">SAMN05660706_104165</name>
</gene>
<dbReference type="Gene3D" id="3.90.20.20">
    <property type="match status" value="1"/>
</dbReference>
<keyword evidence="16" id="KW-1185">Reference proteome</keyword>
<keyword evidence="4 10" id="KW-0963">Cytoplasm</keyword>
<evidence type="ECO:0000256" key="3">
    <source>
        <dbReference type="ARBA" id="ARBA00011738"/>
    </source>
</evidence>
<evidence type="ECO:0000256" key="4">
    <source>
        <dbReference type="ARBA" id="ARBA00022490"/>
    </source>
</evidence>
<dbReference type="Proteomes" id="UP000199584">
    <property type="component" value="Unassembled WGS sequence"/>
</dbReference>
<evidence type="ECO:0000313" key="15">
    <source>
        <dbReference type="EMBL" id="SFQ99745.1"/>
    </source>
</evidence>
<keyword evidence="6 10" id="KW-0143">Chaperone</keyword>
<evidence type="ECO:0000256" key="1">
    <source>
        <dbReference type="ARBA" id="ARBA00004496"/>
    </source>
</evidence>
<sequence length="229" mass="25681">MSKHEENANQQQPVVEEAAGQTENAEVEENNRAQPQEHNPPVGSAGDASVDKDTSGGPDNPGEDESVSGALGHTDVEQLQKELAEYKTKTEEYFNRLVRLQADFDNYRKRVQKEKEDFFKYASASLCEALLPVLDNFQLALAAREEDPAKVVEGVEMIYRQLQDVLQKEGLTPVAAVGEQFDPVKHEAVMQEATEEHPENTVIEELRRGYYLKDRVIRPAMVKVAKAKD</sequence>
<evidence type="ECO:0000256" key="7">
    <source>
        <dbReference type="ARBA" id="ARBA00053401"/>
    </source>
</evidence>
<dbReference type="SUPFAM" id="SSF51064">
    <property type="entry name" value="Head domain of nucleotide exchange factor GrpE"/>
    <property type="match status" value="1"/>
</dbReference>
<dbReference type="HAMAP" id="MF_01151">
    <property type="entry name" value="GrpE"/>
    <property type="match status" value="1"/>
</dbReference>
<dbReference type="CDD" id="cd00446">
    <property type="entry name" value="GrpE"/>
    <property type="match status" value="1"/>
</dbReference>
<name>A0A1I6D2R3_9FIRM</name>
<dbReference type="GO" id="GO:0006457">
    <property type="term" value="P:protein folding"/>
    <property type="evidence" value="ECO:0007669"/>
    <property type="project" value="InterPro"/>
</dbReference>
<dbReference type="PANTHER" id="PTHR21237:SF23">
    <property type="entry name" value="GRPE PROTEIN HOMOLOG, MITOCHONDRIAL"/>
    <property type="match status" value="1"/>
</dbReference>
<dbReference type="SUPFAM" id="SSF58014">
    <property type="entry name" value="Coiled-coil domain of nucleotide exchange factor GrpE"/>
    <property type="match status" value="1"/>
</dbReference>
<evidence type="ECO:0000313" key="16">
    <source>
        <dbReference type="Proteomes" id="UP000199584"/>
    </source>
</evidence>
<keyword evidence="5 10" id="KW-0346">Stress response</keyword>
<comment type="subcellular location">
    <subcellularLocation>
        <location evidence="1 10">Cytoplasm</location>
    </subcellularLocation>
</comment>
<evidence type="ECO:0000256" key="2">
    <source>
        <dbReference type="ARBA" id="ARBA00009054"/>
    </source>
</evidence>
<protein>
    <recommendedName>
        <fullName evidence="8 10">Protein GrpE</fullName>
    </recommendedName>
    <alternativeName>
        <fullName evidence="9 10">HSP-70 cofactor</fullName>
    </alternativeName>
</protein>
<dbReference type="GO" id="GO:0042803">
    <property type="term" value="F:protein homodimerization activity"/>
    <property type="evidence" value="ECO:0007669"/>
    <property type="project" value="InterPro"/>
</dbReference>
<comment type="function">
    <text evidence="7 10 11">Participates actively in the response to hyperosmotic and heat shock by preventing the aggregation of stress-denatured proteins, in association with DnaK and GrpE. It is the nucleotide exchange factor for DnaK and may function as a thermosensor. Unfolded proteins bind initially to DnaJ; upon interaction with the DnaJ-bound protein, DnaK hydrolyzes its bound ATP, resulting in the formation of a stable complex. GrpE releases ADP from DnaK; ATP binding to DnaK triggers the release of the substrate protein, thus completing the reaction cycle. Several rounds of ATP-dependent interactions between DnaJ, DnaK and GrpE are required for fully efficient folding.</text>
</comment>
<dbReference type="NCBIfam" id="NF010738">
    <property type="entry name" value="PRK14140.1"/>
    <property type="match status" value="1"/>
</dbReference>
<evidence type="ECO:0000256" key="12">
    <source>
        <dbReference type="RuleBase" id="RU004478"/>
    </source>
</evidence>
<organism evidence="15 16">
    <name type="scientific">Desulfoscipio geothermicus DSM 3669</name>
    <dbReference type="NCBI Taxonomy" id="1121426"/>
    <lineage>
        <taxon>Bacteria</taxon>
        <taxon>Bacillati</taxon>
        <taxon>Bacillota</taxon>
        <taxon>Clostridia</taxon>
        <taxon>Eubacteriales</taxon>
        <taxon>Desulfallaceae</taxon>
        <taxon>Desulfoscipio</taxon>
    </lineage>
</organism>
<evidence type="ECO:0000256" key="5">
    <source>
        <dbReference type="ARBA" id="ARBA00023016"/>
    </source>
</evidence>
<dbReference type="GO" id="GO:0000774">
    <property type="term" value="F:adenyl-nucleotide exchange factor activity"/>
    <property type="evidence" value="ECO:0007669"/>
    <property type="project" value="InterPro"/>
</dbReference>
<dbReference type="RefSeq" id="WP_092482159.1">
    <property type="nucleotide sequence ID" value="NZ_FOYM01000004.1"/>
</dbReference>
<feature type="coiled-coil region" evidence="13">
    <location>
        <begin position="76"/>
        <end position="117"/>
    </location>
</feature>
<evidence type="ECO:0000256" key="13">
    <source>
        <dbReference type="SAM" id="Coils"/>
    </source>
</evidence>
<proteinExistence type="inferred from homology"/>
<evidence type="ECO:0000256" key="10">
    <source>
        <dbReference type="HAMAP-Rule" id="MF_01151"/>
    </source>
</evidence>
<dbReference type="GO" id="GO:0051087">
    <property type="term" value="F:protein-folding chaperone binding"/>
    <property type="evidence" value="ECO:0007669"/>
    <property type="project" value="InterPro"/>
</dbReference>
<dbReference type="OrthoDB" id="9812586at2"/>
<dbReference type="InterPro" id="IPR009012">
    <property type="entry name" value="GrpE_head"/>
</dbReference>